<evidence type="ECO:0000313" key="1">
    <source>
        <dbReference type="EMBL" id="MCA9729698.1"/>
    </source>
</evidence>
<dbReference type="InterPro" id="IPR003737">
    <property type="entry name" value="GlcNAc_PI_deacetylase-related"/>
</dbReference>
<organism evidence="1 2">
    <name type="scientific">Eiseniibacteriota bacterium</name>
    <dbReference type="NCBI Taxonomy" id="2212470"/>
    <lineage>
        <taxon>Bacteria</taxon>
        <taxon>Candidatus Eiseniibacteriota</taxon>
    </lineage>
</organism>
<protein>
    <submittedName>
        <fullName evidence="1">PIG-L family deacetylase</fullName>
    </submittedName>
</protein>
<dbReference type="Proteomes" id="UP000697710">
    <property type="component" value="Unassembled WGS sequence"/>
</dbReference>
<dbReference type="PANTHER" id="PTHR12993:SF30">
    <property type="entry name" value="N-ACETYL-ALPHA-D-GLUCOSAMINYL L-MALATE DEACETYLASE 1"/>
    <property type="match status" value="1"/>
</dbReference>
<accession>A0A956M2F1</accession>
<dbReference type="PANTHER" id="PTHR12993">
    <property type="entry name" value="N-ACETYLGLUCOSAMINYL-PHOSPHATIDYLINOSITOL DE-N-ACETYLASE-RELATED"/>
    <property type="match status" value="1"/>
</dbReference>
<dbReference type="InterPro" id="IPR024078">
    <property type="entry name" value="LmbE-like_dom_sf"/>
</dbReference>
<comment type="caution">
    <text evidence="1">The sequence shown here is derived from an EMBL/GenBank/DDBJ whole genome shotgun (WGS) entry which is preliminary data.</text>
</comment>
<name>A0A956M2F1_UNCEI</name>
<dbReference type="EMBL" id="JAGQHR010000806">
    <property type="protein sequence ID" value="MCA9729698.1"/>
    <property type="molecule type" value="Genomic_DNA"/>
</dbReference>
<reference evidence="1" key="2">
    <citation type="journal article" date="2021" name="Microbiome">
        <title>Successional dynamics and alternative stable states in a saline activated sludge microbial community over 9 years.</title>
        <authorList>
            <person name="Wang Y."/>
            <person name="Ye J."/>
            <person name="Ju F."/>
            <person name="Liu L."/>
            <person name="Boyd J.A."/>
            <person name="Deng Y."/>
            <person name="Parks D.H."/>
            <person name="Jiang X."/>
            <person name="Yin X."/>
            <person name="Woodcroft B.J."/>
            <person name="Tyson G.W."/>
            <person name="Hugenholtz P."/>
            <person name="Polz M.F."/>
            <person name="Zhang T."/>
        </authorList>
    </citation>
    <scope>NUCLEOTIDE SEQUENCE</scope>
    <source>
        <strain evidence="1">HKST-UBA01</strain>
    </source>
</reference>
<evidence type="ECO:0000313" key="2">
    <source>
        <dbReference type="Proteomes" id="UP000697710"/>
    </source>
</evidence>
<dbReference type="GO" id="GO:0016811">
    <property type="term" value="F:hydrolase activity, acting on carbon-nitrogen (but not peptide) bonds, in linear amides"/>
    <property type="evidence" value="ECO:0007669"/>
    <property type="project" value="TreeGrafter"/>
</dbReference>
<sequence length="237" mass="26670">MAEQFDVVVFGPHPDDIEMSIAGTLIKLVRSGKRVLTISLTRGEKGTYGTPETRRREFEAANAVMGTTGRMLDFPDTGVTNDYEGKLKIARIVREAKPRVVFAPYHTNPFGHHDGSANVDHYATGLLARDGLKLARFVNVMPELPPHDVPFLYYYMVPKHLSPTVVVDVSDVIEDVWRAIEAYETQMAIHRAENKILDLLSVLRRYHGIRISAKYGEPFLSDEAIPFGPEEFFGPRD</sequence>
<dbReference type="Pfam" id="PF02585">
    <property type="entry name" value="PIG-L"/>
    <property type="match status" value="1"/>
</dbReference>
<dbReference type="Gene3D" id="3.40.50.10320">
    <property type="entry name" value="LmbE-like"/>
    <property type="match status" value="1"/>
</dbReference>
<proteinExistence type="predicted"/>
<gene>
    <name evidence="1" type="ORF">KC729_18595</name>
</gene>
<dbReference type="SUPFAM" id="SSF102588">
    <property type="entry name" value="LmbE-like"/>
    <property type="match status" value="1"/>
</dbReference>
<dbReference type="AlphaFoldDB" id="A0A956M2F1"/>
<reference evidence="1" key="1">
    <citation type="submission" date="2020-04" db="EMBL/GenBank/DDBJ databases">
        <authorList>
            <person name="Zhang T."/>
        </authorList>
    </citation>
    <scope>NUCLEOTIDE SEQUENCE</scope>
    <source>
        <strain evidence="1">HKST-UBA01</strain>
    </source>
</reference>